<protein>
    <submittedName>
        <fullName evidence="1">Uncharacterized protein</fullName>
    </submittedName>
</protein>
<evidence type="ECO:0000313" key="2">
    <source>
        <dbReference type="Proteomes" id="UP001497535"/>
    </source>
</evidence>
<dbReference type="EMBL" id="CAVMJV010000076">
    <property type="protein sequence ID" value="CAK5089132.1"/>
    <property type="molecule type" value="Genomic_DNA"/>
</dbReference>
<organism evidence="1 2">
    <name type="scientific">Meloidogyne enterolobii</name>
    <name type="common">Root-knot nematode worm</name>
    <name type="synonym">Meloidogyne mayaguensis</name>
    <dbReference type="NCBI Taxonomy" id="390850"/>
    <lineage>
        <taxon>Eukaryota</taxon>
        <taxon>Metazoa</taxon>
        <taxon>Ecdysozoa</taxon>
        <taxon>Nematoda</taxon>
        <taxon>Chromadorea</taxon>
        <taxon>Rhabditida</taxon>
        <taxon>Tylenchina</taxon>
        <taxon>Tylenchomorpha</taxon>
        <taxon>Tylenchoidea</taxon>
        <taxon>Meloidogynidae</taxon>
        <taxon>Meloidogyninae</taxon>
        <taxon>Meloidogyne</taxon>
    </lineage>
</organism>
<dbReference type="Proteomes" id="UP001497535">
    <property type="component" value="Unassembled WGS sequence"/>
</dbReference>
<sequence>MNLKQTRENQTKIKDLISTFGLEIRYLGRDSMEGFIEPFIGGAGNFFCVPRMWS</sequence>
<gene>
    <name evidence="1" type="ORF">MENTE1834_LOCUS36829</name>
</gene>
<reference evidence="1" key="1">
    <citation type="submission" date="2023-11" db="EMBL/GenBank/DDBJ databases">
        <authorList>
            <person name="Poullet M."/>
        </authorList>
    </citation>
    <scope>NUCLEOTIDE SEQUENCE</scope>
    <source>
        <strain evidence="1">E1834</strain>
    </source>
</reference>
<proteinExistence type="predicted"/>
<accession>A0ACB1AC83</accession>
<name>A0ACB1AC83_MELEN</name>
<evidence type="ECO:0000313" key="1">
    <source>
        <dbReference type="EMBL" id="CAK5089132.1"/>
    </source>
</evidence>
<comment type="caution">
    <text evidence="1">The sequence shown here is derived from an EMBL/GenBank/DDBJ whole genome shotgun (WGS) entry which is preliminary data.</text>
</comment>
<keyword evidence="2" id="KW-1185">Reference proteome</keyword>